<evidence type="ECO:0008006" key="5">
    <source>
        <dbReference type="Google" id="ProtNLM"/>
    </source>
</evidence>
<keyword evidence="2" id="KW-1133">Transmembrane helix</keyword>
<evidence type="ECO:0000313" key="4">
    <source>
        <dbReference type="Proteomes" id="UP001501231"/>
    </source>
</evidence>
<comment type="caution">
    <text evidence="3">The sequence shown here is derived from an EMBL/GenBank/DDBJ whole genome shotgun (WGS) entry which is preliminary data.</text>
</comment>
<keyword evidence="2" id="KW-0812">Transmembrane</keyword>
<protein>
    <recommendedName>
        <fullName evidence="5">DMT family transporter</fullName>
    </recommendedName>
</protein>
<feature type="transmembrane region" description="Helical" evidence="2">
    <location>
        <begin position="146"/>
        <end position="166"/>
    </location>
</feature>
<proteinExistence type="predicted"/>
<feature type="transmembrane region" description="Helical" evidence="2">
    <location>
        <begin position="88"/>
        <end position="106"/>
    </location>
</feature>
<dbReference type="InterPro" id="IPR037185">
    <property type="entry name" value="EmrE-like"/>
</dbReference>
<feature type="transmembrane region" description="Helical" evidence="2">
    <location>
        <begin position="232"/>
        <end position="255"/>
    </location>
</feature>
<keyword evidence="4" id="KW-1185">Reference proteome</keyword>
<feature type="compositionally biased region" description="Basic and acidic residues" evidence="1">
    <location>
        <begin position="322"/>
        <end position="345"/>
    </location>
</feature>
<dbReference type="RefSeq" id="WP_344595954.1">
    <property type="nucleotide sequence ID" value="NZ_BAAARW010000035.1"/>
</dbReference>
<name>A0ABN3K6J4_9ACTN</name>
<feature type="transmembrane region" description="Helical" evidence="2">
    <location>
        <begin position="118"/>
        <end position="141"/>
    </location>
</feature>
<feature type="transmembrane region" description="Helical" evidence="2">
    <location>
        <begin position="172"/>
        <end position="196"/>
    </location>
</feature>
<feature type="transmembrane region" description="Helical" evidence="2">
    <location>
        <begin position="267"/>
        <end position="286"/>
    </location>
</feature>
<evidence type="ECO:0000256" key="1">
    <source>
        <dbReference type="SAM" id="MobiDB-lite"/>
    </source>
</evidence>
<feature type="transmembrane region" description="Helical" evidence="2">
    <location>
        <begin position="208"/>
        <end position="226"/>
    </location>
</feature>
<dbReference type="EMBL" id="BAAARW010000035">
    <property type="protein sequence ID" value="GAA2448280.1"/>
    <property type="molecule type" value="Genomic_DNA"/>
</dbReference>
<organism evidence="3 4">
    <name type="scientific">Actinomadura vinacea</name>
    <dbReference type="NCBI Taxonomy" id="115336"/>
    <lineage>
        <taxon>Bacteria</taxon>
        <taxon>Bacillati</taxon>
        <taxon>Actinomycetota</taxon>
        <taxon>Actinomycetes</taxon>
        <taxon>Streptosporangiales</taxon>
        <taxon>Thermomonosporaceae</taxon>
        <taxon>Actinomadura</taxon>
    </lineage>
</organism>
<feature type="region of interest" description="Disordered" evidence="1">
    <location>
        <begin position="319"/>
        <end position="345"/>
    </location>
</feature>
<gene>
    <name evidence="3" type="ORF">GCM10010191_77140</name>
</gene>
<sequence length="345" mass="37200">MNATVSKDLETKYNYPKGTLWWLAETSSYLLGRSWFKVHVLQSLQGAALVVTAVEYGLGAVVLLVVAYWRQIWYLFRRSGDGPQRLRFTRATLVSLALVGLLGVGGRGFSTKALESGMVLATVNAIGFAVPILLFSVGAWLAGQRVAAVVVPPLVALGLGVTIQVWNMESSFLGVLFAIGAGCSGLLYLVLTRRFIEIPQEASDQFQALTTLLGAVGIAVWALLAGESLTAGWSWGLFFTLLFVAGLTTAFPRFAHTRGRKAIPDGFYAILVSLTPLLGLPVDWVMEGRVPSLWQILGMSLIGTVALAVAHLEAQMPANTGPEKRSEVIDVSSENKPDETSFLKK</sequence>
<evidence type="ECO:0000313" key="3">
    <source>
        <dbReference type="EMBL" id="GAA2448280.1"/>
    </source>
</evidence>
<keyword evidence="2" id="KW-0472">Membrane</keyword>
<dbReference type="Proteomes" id="UP001501231">
    <property type="component" value="Unassembled WGS sequence"/>
</dbReference>
<dbReference type="SUPFAM" id="SSF103481">
    <property type="entry name" value="Multidrug resistance efflux transporter EmrE"/>
    <property type="match status" value="1"/>
</dbReference>
<reference evidence="3 4" key="1">
    <citation type="journal article" date="2019" name="Int. J. Syst. Evol. Microbiol.">
        <title>The Global Catalogue of Microorganisms (GCM) 10K type strain sequencing project: providing services to taxonomists for standard genome sequencing and annotation.</title>
        <authorList>
            <consortium name="The Broad Institute Genomics Platform"/>
            <consortium name="The Broad Institute Genome Sequencing Center for Infectious Disease"/>
            <person name="Wu L."/>
            <person name="Ma J."/>
        </authorList>
    </citation>
    <scope>NUCLEOTIDE SEQUENCE [LARGE SCALE GENOMIC DNA]</scope>
    <source>
        <strain evidence="3 4">JCM 3325</strain>
    </source>
</reference>
<evidence type="ECO:0000256" key="2">
    <source>
        <dbReference type="SAM" id="Phobius"/>
    </source>
</evidence>
<accession>A0ABN3K6J4</accession>
<feature type="transmembrane region" description="Helical" evidence="2">
    <location>
        <begin position="292"/>
        <end position="312"/>
    </location>
</feature>
<feature type="transmembrane region" description="Helical" evidence="2">
    <location>
        <begin position="44"/>
        <end position="68"/>
    </location>
</feature>